<organism evidence="5 6">
    <name type="scientific">Aplysia californica</name>
    <name type="common">California sea hare</name>
    <dbReference type="NCBI Taxonomy" id="6500"/>
    <lineage>
        <taxon>Eukaryota</taxon>
        <taxon>Metazoa</taxon>
        <taxon>Spiralia</taxon>
        <taxon>Lophotrochozoa</taxon>
        <taxon>Mollusca</taxon>
        <taxon>Gastropoda</taxon>
        <taxon>Heterobranchia</taxon>
        <taxon>Euthyneura</taxon>
        <taxon>Tectipleura</taxon>
        <taxon>Aplysiida</taxon>
        <taxon>Aplysioidea</taxon>
        <taxon>Aplysiidae</taxon>
        <taxon>Aplysia</taxon>
    </lineage>
</organism>
<dbReference type="Pfam" id="PF00160">
    <property type="entry name" value="Pro_isomerase"/>
    <property type="match status" value="1"/>
</dbReference>
<dbReference type="EC" id="5.2.1.8" evidence="3"/>
<dbReference type="SUPFAM" id="SSF50891">
    <property type="entry name" value="Cyclophilin-like"/>
    <property type="match status" value="1"/>
</dbReference>
<dbReference type="InterPro" id="IPR002130">
    <property type="entry name" value="Cyclophilin-type_PPIase_dom"/>
</dbReference>
<evidence type="ECO:0000256" key="3">
    <source>
        <dbReference type="RuleBase" id="RU363019"/>
    </source>
</evidence>
<comment type="catalytic activity">
    <reaction evidence="3">
        <text>[protein]-peptidylproline (omega=180) = [protein]-peptidylproline (omega=0)</text>
        <dbReference type="Rhea" id="RHEA:16237"/>
        <dbReference type="Rhea" id="RHEA-COMP:10747"/>
        <dbReference type="Rhea" id="RHEA-COMP:10748"/>
        <dbReference type="ChEBI" id="CHEBI:83833"/>
        <dbReference type="ChEBI" id="CHEBI:83834"/>
        <dbReference type="EC" id="5.2.1.8"/>
    </reaction>
</comment>
<feature type="domain" description="PPIase cyclophilin-type" evidence="4">
    <location>
        <begin position="30"/>
        <end position="187"/>
    </location>
</feature>
<sequence length="202" mass="21623">MTSVAVLFLAVAVSTTVLADQRPLVTDRVTWDITIGGEEIGRIVIGVFKDVAPITAKNFIELSSGVNGYGYAGSSFHRVIKDFMIQGGDYSNKDGSGINSIYGGYFDDENFDLQHYGAGWVSMANAGKDTNGCQFFITLKATPWLDGQHTVFGKVLEGMDVVYQIGDTDTTATDGPVEPVVIARSSAEKATDALYVELASAE</sequence>
<feature type="chain" id="PRO_5044992533" description="Peptidyl-prolyl cis-trans isomerase" evidence="3">
    <location>
        <begin position="20"/>
        <end position="202"/>
    </location>
</feature>
<keyword evidence="5" id="KW-1185">Reference proteome</keyword>
<dbReference type="InterPro" id="IPR024936">
    <property type="entry name" value="Cyclophilin-type_PPIase"/>
</dbReference>
<keyword evidence="1 3" id="KW-0697">Rotamase</keyword>
<dbReference type="PRINTS" id="PR00153">
    <property type="entry name" value="CSAPPISMRASE"/>
</dbReference>
<dbReference type="PIRSF" id="PIRSF001467">
    <property type="entry name" value="Peptidylpro_ismrse"/>
    <property type="match status" value="1"/>
</dbReference>
<comment type="similarity">
    <text evidence="3">Belongs to the cyclophilin-type PPIase family.</text>
</comment>
<proteinExistence type="inferred from homology"/>
<dbReference type="Gene3D" id="2.40.100.10">
    <property type="entry name" value="Cyclophilin-like"/>
    <property type="match status" value="1"/>
</dbReference>
<dbReference type="InterPro" id="IPR029000">
    <property type="entry name" value="Cyclophilin-like_dom_sf"/>
</dbReference>
<comment type="function">
    <text evidence="3">PPIases accelerate the folding of proteins. It catalyzes the cis-trans isomerization of proline imidic peptide bonds in oligopeptides.</text>
</comment>
<evidence type="ECO:0000256" key="1">
    <source>
        <dbReference type="ARBA" id="ARBA00023110"/>
    </source>
</evidence>
<keyword evidence="2 3" id="KW-0413">Isomerase</keyword>
<dbReference type="RefSeq" id="XP_005090553.1">
    <property type="nucleotide sequence ID" value="XM_005090496.3"/>
</dbReference>
<dbReference type="Proteomes" id="UP000694888">
    <property type="component" value="Unplaced"/>
</dbReference>
<evidence type="ECO:0000313" key="6">
    <source>
        <dbReference type="RefSeq" id="XP_005090553.1"/>
    </source>
</evidence>
<dbReference type="GO" id="GO:0016853">
    <property type="term" value="F:isomerase activity"/>
    <property type="evidence" value="ECO:0007669"/>
    <property type="project" value="UniProtKB-KW"/>
</dbReference>
<name>A0ABM0JCI7_APLCA</name>
<keyword evidence="3" id="KW-0732">Signal</keyword>
<evidence type="ECO:0000259" key="4">
    <source>
        <dbReference type="PROSITE" id="PS50072"/>
    </source>
</evidence>
<protein>
    <recommendedName>
        <fullName evidence="3">Peptidyl-prolyl cis-trans isomerase</fullName>
        <shortName evidence="3">PPIase</shortName>
        <ecNumber evidence="3">5.2.1.8</ecNumber>
    </recommendedName>
</protein>
<dbReference type="GeneID" id="101849343"/>
<evidence type="ECO:0000256" key="2">
    <source>
        <dbReference type="ARBA" id="ARBA00023235"/>
    </source>
</evidence>
<feature type="signal peptide" evidence="3">
    <location>
        <begin position="1"/>
        <end position="19"/>
    </location>
</feature>
<dbReference type="InterPro" id="IPR020892">
    <property type="entry name" value="Cyclophilin-type_PPIase_CS"/>
</dbReference>
<reference evidence="6" key="1">
    <citation type="submission" date="2025-08" db="UniProtKB">
        <authorList>
            <consortium name="RefSeq"/>
        </authorList>
    </citation>
    <scope>IDENTIFICATION</scope>
</reference>
<dbReference type="PROSITE" id="PS50072">
    <property type="entry name" value="CSA_PPIASE_2"/>
    <property type="match status" value="1"/>
</dbReference>
<dbReference type="PANTHER" id="PTHR11071">
    <property type="entry name" value="PEPTIDYL-PROLYL CIS-TRANS ISOMERASE"/>
    <property type="match status" value="1"/>
</dbReference>
<evidence type="ECO:0000313" key="5">
    <source>
        <dbReference type="Proteomes" id="UP000694888"/>
    </source>
</evidence>
<accession>A0ABM0JCI7</accession>
<gene>
    <name evidence="6" type="primary">LOC101849343</name>
</gene>
<dbReference type="PROSITE" id="PS00170">
    <property type="entry name" value="CSA_PPIASE_1"/>
    <property type="match status" value="1"/>
</dbReference>
<dbReference type="PANTHER" id="PTHR11071:SF561">
    <property type="entry name" value="PEPTIDYL-PROLYL CIS-TRANS ISOMERASE D-RELATED"/>
    <property type="match status" value="1"/>
</dbReference>